<dbReference type="EMBL" id="BMVP01000025">
    <property type="protein sequence ID" value="GHB84429.1"/>
    <property type="molecule type" value="Genomic_DNA"/>
</dbReference>
<evidence type="ECO:0008006" key="5">
    <source>
        <dbReference type="Google" id="ProtNLM"/>
    </source>
</evidence>
<feature type="region of interest" description="Disordered" evidence="1">
    <location>
        <begin position="268"/>
        <end position="319"/>
    </location>
</feature>
<name>A0ABQ3F3R0_9ACTN</name>
<gene>
    <name evidence="3" type="ORF">GCM10010347_64220</name>
</gene>
<dbReference type="Proteomes" id="UP000642673">
    <property type="component" value="Unassembled WGS sequence"/>
</dbReference>
<keyword evidence="4" id="KW-1185">Reference proteome</keyword>
<evidence type="ECO:0000256" key="2">
    <source>
        <dbReference type="SAM" id="Phobius"/>
    </source>
</evidence>
<accession>A0ABQ3F3R0</accession>
<comment type="caution">
    <text evidence="3">The sequence shown here is derived from an EMBL/GenBank/DDBJ whole genome shotgun (WGS) entry which is preliminary data.</text>
</comment>
<proteinExistence type="predicted"/>
<feature type="transmembrane region" description="Helical" evidence="2">
    <location>
        <begin position="83"/>
        <end position="103"/>
    </location>
</feature>
<feature type="compositionally biased region" description="Low complexity" evidence="1">
    <location>
        <begin position="268"/>
        <end position="282"/>
    </location>
</feature>
<evidence type="ECO:0000313" key="3">
    <source>
        <dbReference type="EMBL" id="GHB84429.1"/>
    </source>
</evidence>
<dbReference type="RefSeq" id="WP_229874207.1">
    <property type="nucleotide sequence ID" value="NZ_BMVP01000025.1"/>
</dbReference>
<organism evidence="3 4">
    <name type="scientific">Streptomyces cirratus</name>
    <dbReference type="NCBI Taxonomy" id="68187"/>
    <lineage>
        <taxon>Bacteria</taxon>
        <taxon>Bacillati</taxon>
        <taxon>Actinomycetota</taxon>
        <taxon>Actinomycetes</taxon>
        <taxon>Kitasatosporales</taxon>
        <taxon>Streptomycetaceae</taxon>
        <taxon>Streptomyces</taxon>
    </lineage>
</organism>
<evidence type="ECO:0000313" key="4">
    <source>
        <dbReference type="Proteomes" id="UP000642673"/>
    </source>
</evidence>
<evidence type="ECO:0000256" key="1">
    <source>
        <dbReference type="SAM" id="MobiDB-lite"/>
    </source>
</evidence>
<protein>
    <recommendedName>
        <fullName evidence="5">IPT/TIG domain-containing protein</fullName>
    </recommendedName>
</protein>
<feature type="transmembrane region" description="Helical" evidence="2">
    <location>
        <begin position="43"/>
        <end position="71"/>
    </location>
</feature>
<keyword evidence="2" id="KW-1133">Transmembrane helix</keyword>
<reference evidence="4" key="1">
    <citation type="journal article" date="2019" name="Int. J. Syst. Evol. Microbiol.">
        <title>The Global Catalogue of Microorganisms (GCM) 10K type strain sequencing project: providing services to taxonomists for standard genome sequencing and annotation.</title>
        <authorList>
            <consortium name="The Broad Institute Genomics Platform"/>
            <consortium name="The Broad Institute Genome Sequencing Center for Infectious Disease"/>
            <person name="Wu L."/>
            <person name="Ma J."/>
        </authorList>
    </citation>
    <scope>NUCLEOTIDE SEQUENCE [LARGE SCALE GENOMIC DNA]</scope>
    <source>
        <strain evidence="4">JCM 4738</strain>
    </source>
</reference>
<feature type="transmembrane region" description="Helical" evidence="2">
    <location>
        <begin position="143"/>
        <end position="161"/>
    </location>
</feature>
<keyword evidence="2" id="KW-0472">Membrane</keyword>
<keyword evidence="2" id="KW-0812">Transmembrane</keyword>
<sequence length="319" mass="32620">MTSALLALALLAALAGPTALRLYHHPAFITGRDGRLSTSTTLALAWTVILVWLLLACLAYGLTAGGGVTWFQGEHGPLSNLTTVYLPLLGGPYLALIGAKTVVGMRVQNGSLAKPAAKPTTTGRRPLRELIANDSGRTDLVDLQYVALSAVTMLYVVLFFLTDVGGGLPRLPGEIWALTGAPAGAYLVNKLATRANPVITRVTLADGILTIEGGGFDDARVTVADTPVPAVLDPVTCALTTPLPNPPQVPFPVTVTSHGLRSDPYIYTTQPTPTAPAAIPGAPSNPADVPGAPSNPADVPGAPSNPADVPGAPSSPAGV</sequence>